<protein>
    <recommendedName>
        <fullName evidence="3">CRISPR-associated protein, Cse2 family</fullName>
    </recommendedName>
</protein>
<evidence type="ECO:0008006" key="3">
    <source>
        <dbReference type="Google" id="ProtNLM"/>
    </source>
</evidence>
<dbReference type="Gene3D" id="1.10.520.40">
    <property type="entry name" value="CRISPR-associated protein Cse2"/>
    <property type="match status" value="1"/>
</dbReference>
<proteinExistence type="predicted"/>
<accession>A0A6G7VRA4</accession>
<name>A0A6G7VRA4_9RHOB</name>
<geneLocation type="plasmid" evidence="1 2">
    <name>unnamed5</name>
</geneLocation>
<dbReference type="Proteomes" id="UP000500791">
    <property type="component" value="Plasmid unnamed5"/>
</dbReference>
<dbReference type="RefSeq" id="WP_166195465.1">
    <property type="nucleotide sequence ID" value="NZ_CP049816.1"/>
</dbReference>
<sequence length="185" mass="20520">MSDEMDTAGIAREIARRLDRLDPGDAAAARRTSPAQGSPFFWRCHSEFPQIARQPEAWAQIVQILAILTPRGDPLERVTITRDFVPLGRALCDGGNTAWGQDDARAVVSEERLARLLAQQGPLREDALRRVLTGIARRLPPDVAIRAGDVAFAVLAPDRTAHIASEYYKRLDRAERKQTTKEQGV</sequence>
<dbReference type="AlphaFoldDB" id="A0A6G7VRA4"/>
<dbReference type="KEGG" id="mon:G8E03_16970"/>
<evidence type="ECO:0000313" key="2">
    <source>
        <dbReference type="Proteomes" id="UP000500791"/>
    </source>
</evidence>
<keyword evidence="1" id="KW-0614">Plasmid</keyword>
<reference evidence="1 2" key="1">
    <citation type="submission" date="2020-03" db="EMBL/GenBank/DDBJ databases">
        <title>Complete genome sequence of Monaibacterium sp. ALG8 with diverse plasmids.</title>
        <authorList>
            <person name="Sun C."/>
        </authorList>
    </citation>
    <scope>NUCLEOTIDE SEQUENCE [LARGE SCALE GENOMIC DNA]</scope>
    <source>
        <strain evidence="1 2">ALG8</strain>
        <plasmid evidence="1 2">unnamed5</plasmid>
    </source>
</reference>
<dbReference type="InterPro" id="IPR038287">
    <property type="entry name" value="Cse2_sf"/>
</dbReference>
<organism evidence="1 2">
    <name type="scientific">Pontivivens nitratireducens</name>
    <dbReference type="NCBI Taxonomy" id="2758038"/>
    <lineage>
        <taxon>Bacteria</taxon>
        <taxon>Pseudomonadati</taxon>
        <taxon>Pseudomonadota</taxon>
        <taxon>Alphaproteobacteria</taxon>
        <taxon>Rhodobacterales</taxon>
        <taxon>Paracoccaceae</taxon>
        <taxon>Pontivivens</taxon>
    </lineage>
</organism>
<gene>
    <name evidence="1" type="ORF">G8E03_16970</name>
</gene>
<keyword evidence="2" id="KW-1185">Reference proteome</keyword>
<dbReference type="EMBL" id="CP049816">
    <property type="protein sequence ID" value="QIK42541.1"/>
    <property type="molecule type" value="Genomic_DNA"/>
</dbReference>
<evidence type="ECO:0000313" key="1">
    <source>
        <dbReference type="EMBL" id="QIK42541.1"/>
    </source>
</evidence>